<comment type="caution">
    <text evidence="2">The sequence shown here is derived from an EMBL/GenBank/DDBJ whole genome shotgun (WGS) entry which is preliminary data.</text>
</comment>
<reference evidence="2" key="1">
    <citation type="submission" date="2024-05" db="EMBL/GenBank/DDBJ databases">
        <title>30 novel species of actinomycetes from the DSMZ collection.</title>
        <authorList>
            <person name="Nouioui I."/>
        </authorList>
    </citation>
    <scope>NUCLEOTIDE SEQUENCE</scope>
    <source>
        <strain evidence="2">DSM 41529</strain>
    </source>
</reference>
<dbReference type="Proteomes" id="UP001180754">
    <property type="component" value="Unassembled WGS sequence"/>
</dbReference>
<dbReference type="Pfam" id="PF13643">
    <property type="entry name" value="DUF4145"/>
    <property type="match status" value="1"/>
</dbReference>
<organism evidence="2 3">
    <name type="scientific">Streptomyces lonegramiae</name>
    <dbReference type="NCBI Taxonomy" id="3075524"/>
    <lineage>
        <taxon>Bacteria</taxon>
        <taxon>Bacillati</taxon>
        <taxon>Actinomycetota</taxon>
        <taxon>Actinomycetes</taxon>
        <taxon>Kitasatosporales</taxon>
        <taxon>Streptomycetaceae</taxon>
        <taxon>Streptomyces</taxon>
    </lineage>
</organism>
<dbReference type="RefSeq" id="WP_311726093.1">
    <property type="nucleotide sequence ID" value="NZ_JAVRFD010000011.1"/>
</dbReference>
<evidence type="ECO:0000313" key="2">
    <source>
        <dbReference type="EMBL" id="MDT0545610.1"/>
    </source>
</evidence>
<dbReference type="EMBL" id="JAVRFD010000011">
    <property type="protein sequence ID" value="MDT0545610.1"/>
    <property type="molecule type" value="Genomic_DNA"/>
</dbReference>
<dbReference type="InterPro" id="IPR025285">
    <property type="entry name" value="DUF4145"/>
</dbReference>
<keyword evidence="3" id="KW-1185">Reference proteome</keyword>
<sequence>MQIAERRELQALIQTLRDGTKRNLTLFTIKLTCDYCSANCLYLWEVINPTEKDSKARYETIELTQVYPEPEPQPRQISSDAPSLVREIFREAALAEAAGAYRLAGVGYRAVVEQIAKEQGATGSNLHNRITSLAAQGVPQNIVDAFHEARIVGNDAVHDGLAYSSEEIADIAELIDEAVFILYVQPAQRARMAAARAARRQAAKSST</sequence>
<feature type="domain" description="DUF4145" evidence="1">
    <location>
        <begin position="99"/>
        <end position="175"/>
    </location>
</feature>
<accession>A0ABU2XJD7</accession>
<protein>
    <submittedName>
        <fullName evidence="2">DUF4145 domain-containing protein</fullName>
    </submittedName>
</protein>
<evidence type="ECO:0000259" key="1">
    <source>
        <dbReference type="Pfam" id="PF13643"/>
    </source>
</evidence>
<proteinExistence type="predicted"/>
<name>A0ABU2XJD7_9ACTN</name>
<evidence type="ECO:0000313" key="3">
    <source>
        <dbReference type="Proteomes" id="UP001180754"/>
    </source>
</evidence>
<gene>
    <name evidence="2" type="ORF">RND15_23265</name>
</gene>